<dbReference type="InterPro" id="IPR013083">
    <property type="entry name" value="Znf_RING/FYVE/PHD"/>
</dbReference>
<dbReference type="PANTHER" id="PTHR20973:SF0">
    <property type="entry name" value="NON-STRUCTURAL MAINTENANCE OF CHROMOSOMES ELEMENT 1 HOMOLOG"/>
    <property type="match status" value="1"/>
</dbReference>
<keyword evidence="16 18" id="KW-0234">DNA repair</keyword>
<sequence>MPSIALSPAQQYFLQIILNKGVLDQLNFKVIFCNVLKKFNINFDESQLKNLYVTFLREINESIKNFNIEIKAGNCEITGLSYYCIIRLCDTSTIGELSQLYTPNELKIFRKILELIVESDSGCVDYNSIVNEIMTLYDELSEEAAGTQSQIAKVPTNRDIRIMIEKFMQGNWLIEVINSPNMITLHGRALIELSQYIKQIFGAEDLNYCYLCKNLVMASFRCPGCSCKLHRFCAKRLFKGTKDCPSCKKTFKTDEINELLESINSAKNSYASSQFSSP</sequence>
<dbReference type="Proteomes" id="UP000663879">
    <property type="component" value="Unassembled WGS sequence"/>
</dbReference>
<evidence type="ECO:0000256" key="12">
    <source>
        <dbReference type="ARBA" id="ARBA00022786"/>
    </source>
</evidence>
<accession>A0A813PRL8</accession>
<evidence type="ECO:0000259" key="19">
    <source>
        <dbReference type="PROSITE" id="PS50081"/>
    </source>
</evidence>
<dbReference type="Pfam" id="PF08746">
    <property type="entry name" value="zf-RING-like"/>
    <property type="match status" value="1"/>
</dbReference>
<dbReference type="Pfam" id="PF07574">
    <property type="entry name" value="SMC_Nse1"/>
    <property type="match status" value="1"/>
</dbReference>
<dbReference type="AlphaFoldDB" id="A0A813PRL8"/>
<dbReference type="GO" id="GO:0061630">
    <property type="term" value="F:ubiquitin protein ligase activity"/>
    <property type="evidence" value="ECO:0007669"/>
    <property type="project" value="UniProtKB-EC"/>
</dbReference>
<evidence type="ECO:0000313" key="20">
    <source>
        <dbReference type="EMBL" id="CAF0754394.1"/>
    </source>
</evidence>
<dbReference type="InterPro" id="IPR014857">
    <property type="entry name" value="Nse1_RING_C4HC3-type"/>
</dbReference>
<dbReference type="EC" id="2.3.2.27" evidence="5 18"/>
<keyword evidence="11 18" id="KW-0863">Zinc-finger</keyword>
<evidence type="ECO:0000256" key="14">
    <source>
        <dbReference type="ARBA" id="ARBA00022843"/>
    </source>
</evidence>
<keyword evidence="14" id="KW-0832">Ubl conjugation</keyword>
<dbReference type="OrthoDB" id="185455at2759"/>
<dbReference type="Gene3D" id="1.10.10.10">
    <property type="entry name" value="Winged helix-like DNA-binding domain superfamily/Winged helix DNA-binding domain"/>
    <property type="match status" value="1"/>
</dbReference>
<keyword evidence="9 18" id="KW-0479">Metal-binding</keyword>
<dbReference type="SUPFAM" id="SSF57850">
    <property type="entry name" value="RING/U-box"/>
    <property type="match status" value="1"/>
</dbReference>
<dbReference type="Gene3D" id="3.90.1150.220">
    <property type="match status" value="1"/>
</dbReference>
<proteinExistence type="inferred from homology"/>
<evidence type="ECO:0000256" key="4">
    <source>
        <dbReference type="ARBA" id="ARBA00010258"/>
    </source>
</evidence>
<evidence type="ECO:0000256" key="5">
    <source>
        <dbReference type="ARBA" id="ARBA00012483"/>
    </source>
</evidence>
<evidence type="ECO:0000256" key="9">
    <source>
        <dbReference type="ARBA" id="ARBA00022723"/>
    </source>
</evidence>
<evidence type="ECO:0000256" key="18">
    <source>
        <dbReference type="RuleBase" id="RU368018"/>
    </source>
</evidence>
<evidence type="ECO:0000256" key="1">
    <source>
        <dbReference type="ARBA" id="ARBA00000900"/>
    </source>
</evidence>
<comment type="similarity">
    <text evidence="4 18">Belongs to the NSE1 family.</text>
</comment>
<keyword evidence="21" id="KW-1185">Reference proteome</keyword>
<evidence type="ECO:0000256" key="10">
    <source>
        <dbReference type="ARBA" id="ARBA00022763"/>
    </source>
</evidence>
<keyword evidence="15 18" id="KW-0233">DNA recombination</keyword>
<comment type="catalytic activity">
    <reaction evidence="1 18">
        <text>S-ubiquitinyl-[E2 ubiquitin-conjugating enzyme]-L-cysteine + [acceptor protein]-L-lysine = [E2 ubiquitin-conjugating enzyme]-L-cysteine + N(6)-ubiquitinyl-[acceptor protein]-L-lysine.</text>
        <dbReference type="EC" id="2.3.2.27"/>
    </reaction>
</comment>
<comment type="subunit">
    <text evidence="18">Component of the Smc5-Smc6 complex.</text>
</comment>
<gene>
    <name evidence="20" type="ORF">OXX778_LOCUS4091</name>
</gene>
<dbReference type="GO" id="GO:0030915">
    <property type="term" value="C:Smc5-Smc6 complex"/>
    <property type="evidence" value="ECO:0007669"/>
    <property type="project" value="UniProtKB-UniRule"/>
</dbReference>
<dbReference type="PROSITE" id="PS50081">
    <property type="entry name" value="ZF_DAG_PE_2"/>
    <property type="match status" value="1"/>
</dbReference>
<keyword evidence="17 18" id="KW-0539">Nucleus</keyword>
<dbReference type="InterPro" id="IPR011513">
    <property type="entry name" value="Nse1"/>
</dbReference>
<evidence type="ECO:0000256" key="7">
    <source>
        <dbReference type="ARBA" id="ARBA00022454"/>
    </source>
</evidence>
<keyword evidence="8 18" id="KW-0808">Transferase</keyword>
<evidence type="ECO:0000256" key="3">
    <source>
        <dbReference type="ARBA" id="ARBA00004286"/>
    </source>
</evidence>
<reference evidence="20" key="1">
    <citation type="submission" date="2021-02" db="EMBL/GenBank/DDBJ databases">
        <authorList>
            <person name="Nowell W R."/>
        </authorList>
    </citation>
    <scope>NUCLEOTIDE SEQUENCE</scope>
    <source>
        <strain evidence="20">Ploen Becks lab</strain>
    </source>
</reference>
<dbReference type="InterPro" id="IPR002219">
    <property type="entry name" value="PKC_DAG/PE"/>
</dbReference>
<dbReference type="InterPro" id="IPR036388">
    <property type="entry name" value="WH-like_DNA-bd_sf"/>
</dbReference>
<name>A0A813PRL8_9BILA</name>
<keyword evidence="12 18" id="KW-0833">Ubl conjugation pathway</keyword>
<evidence type="ECO:0000256" key="13">
    <source>
        <dbReference type="ARBA" id="ARBA00022833"/>
    </source>
</evidence>
<dbReference type="GO" id="GO:0005634">
    <property type="term" value="C:nucleus"/>
    <property type="evidence" value="ECO:0007669"/>
    <property type="project" value="UniProtKB-SubCell"/>
</dbReference>
<evidence type="ECO:0000256" key="2">
    <source>
        <dbReference type="ARBA" id="ARBA00004123"/>
    </source>
</evidence>
<dbReference type="GO" id="GO:0000724">
    <property type="term" value="P:double-strand break repair via homologous recombination"/>
    <property type="evidence" value="ECO:0007669"/>
    <property type="project" value="TreeGrafter"/>
</dbReference>
<comment type="subcellular location">
    <subcellularLocation>
        <location evidence="3">Chromosome</location>
    </subcellularLocation>
    <subcellularLocation>
        <location evidence="2 18">Nucleus</location>
    </subcellularLocation>
</comment>
<evidence type="ECO:0000256" key="15">
    <source>
        <dbReference type="ARBA" id="ARBA00023172"/>
    </source>
</evidence>
<keyword evidence="10 18" id="KW-0227">DNA damage</keyword>
<dbReference type="GO" id="GO:0008270">
    <property type="term" value="F:zinc ion binding"/>
    <property type="evidence" value="ECO:0007669"/>
    <property type="project" value="UniProtKB-KW"/>
</dbReference>
<keyword evidence="13 18" id="KW-0862">Zinc</keyword>
<dbReference type="EMBL" id="CAJNOC010000390">
    <property type="protein sequence ID" value="CAF0754394.1"/>
    <property type="molecule type" value="Genomic_DNA"/>
</dbReference>
<evidence type="ECO:0000313" key="21">
    <source>
        <dbReference type="Proteomes" id="UP000663879"/>
    </source>
</evidence>
<feature type="domain" description="Phorbol-ester/DAG-type" evidence="19">
    <location>
        <begin position="193"/>
        <end position="244"/>
    </location>
</feature>
<organism evidence="20 21">
    <name type="scientific">Brachionus calyciflorus</name>
    <dbReference type="NCBI Taxonomy" id="104777"/>
    <lineage>
        <taxon>Eukaryota</taxon>
        <taxon>Metazoa</taxon>
        <taxon>Spiralia</taxon>
        <taxon>Gnathifera</taxon>
        <taxon>Rotifera</taxon>
        <taxon>Eurotatoria</taxon>
        <taxon>Monogononta</taxon>
        <taxon>Pseudotrocha</taxon>
        <taxon>Ploima</taxon>
        <taxon>Brachionidae</taxon>
        <taxon>Brachionus</taxon>
    </lineage>
</organism>
<protein>
    <recommendedName>
        <fullName evidence="6 18">Non-structural maintenance of chromosomes element 1 homolog</fullName>
        <ecNumber evidence="5 18">2.3.2.27</ecNumber>
    </recommendedName>
</protein>
<dbReference type="Gene3D" id="3.30.40.10">
    <property type="entry name" value="Zinc/RING finger domain, C3HC4 (zinc finger)"/>
    <property type="match status" value="1"/>
</dbReference>
<evidence type="ECO:0000256" key="16">
    <source>
        <dbReference type="ARBA" id="ARBA00023204"/>
    </source>
</evidence>
<evidence type="ECO:0000256" key="17">
    <source>
        <dbReference type="ARBA" id="ARBA00023242"/>
    </source>
</evidence>
<evidence type="ECO:0000256" key="11">
    <source>
        <dbReference type="ARBA" id="ARBA00022771"/>
    </source>
</evidence>
<keyword evidence="7" id="KW-0158">Chromosome</keyword>
<dbReference type="PANTHER" id="PTHR20973">
    <property type="entry name" value="NON-SMC ELEMENT 1-RELATED"/>
    <property type="match status" value="1"/>
</dbReference>
<evidence type="ECO:0000256" key="8">
    <source>
        <dbReference type="ARBA" id="ARBA00022679"/>
    </source>
</evidence>
<evidence type="ECO:0000256" key="6">
    <source>
        <dbReference type="ARBA" id="ARBA00019422"/>
    </source>
</evidence>
<comment type="caution">
    <text evidence="20">The sequence shown here is derived from an EMBL/GenBank/DDBJ whole genome shotgun (WGS) entry which is preliminary data.</text>
</comment>